<dbReference type="GO" id="GO:0045053">
    <property type="term" value="P:protein retention in Golgi apparatus"/>
    <property type="evidence" value="ECO:0007669"/>
    <property type="project" value="TreeGrafter"/>
</dbReference>
<evidence type="ECO:0000256" key="2">
    <source>
        <dbReference type="SAM" id="MobiDB-lite"/>
    </source>
</evidence>
<feature type="domain" description="VPS13-like middle region" evidence="4">
    <location>
        <begin position="1874"/>
        <end position="2100"/>
    </location>
</feature>
<feature type="non-terminal residue" evidence="5">
    <location>
        <position position="2102"/>
    </location>
</feature>
<feature type="region of interest" description="Disordered" evidence="2">
    <location>
        <begin position="1019"/>
        <end position="1053"/>
    </location>
</feature>
<evidence type="ECO:0000313" key="5">
    <source>
        <dbReference type="EMBL" id="JAS11538.1"/>
    </source>
</evidence>
<feature type="domain" description="Chorein N-terminal" evidence="3">
    <location>
        <begin position="8"/>
        <end position="1771"/>
    </location>
</feature>
<protein>
    <recommendedName>
        <fullName evidence="6">UBA domain-containing protein</fullName>
    </recommendedName>
</protein>
<dbReference type="InterPro" id="IPR026847">
    <property type="entry name" value="VPS13"/>
</dbReference>
<dbReference type="InterPro" id="IPR026854">
    <property type="entry name" value="VPS13_N"/>
</dbReference>
<accession>A0A1B6CDR1</accession>
<feature type="compositionally biased region" description="Polar residues" evidence="2">
    <location>
        <begin position="1276"/>
        <end position="1296"/>
    </location>
</feature>
<evidence type="ECO:0000259" key="3">
    <source>
        <dbReference type="Pfam" id="PF12624"/>
    </source>
</evidence>
<evidence type="ECO:0000256" key="1">
    <source>
        <dbReference type="ARBA" id="ARBA00022448"/>
    </source>
</evidence>
<feature type="region of interest" description="Disordered" evidence="2">
    <location>
        <begin position="433"/>
        <end position="454"/>
    </location>
</feature>
<feature type="region of interest" description="Disordered" evidence="2">
    <location>
        <begin position="1260"/>
        <end position="1298"/>
    </location>
</feature>
<organism evidence="5">
    <name type="scientific">Clastoptera arizonana</name>
    <name type="common">Arizona spittle bug</name>
    <dbReference type="NCBI Taxonomy" id="38151"/>
    <lineage>
        <taxon>Eukaryota</taxon>
        <taxon>Metazoa</taxon>
        <taxon>Ecdysozoa</taxon>
        <taxon>Arthropoda</taxon>
        <taxon>Hexapoda</taxon>
        <taxon>Insecta</taxon>
        <taxon>Pterygota</taxon>
        <taxon>Neoptera</taxon>
        <taxon>Paraneoptera</taxon>
        <taxon>Hemiptera</taxon>
        <taxon>Auchenorrhyncha</taxon>
        <taxon>Cercopoidea</taxon>
        <taxon>Clastopteridae</taxon>
        <taxon>Clastoptera</taxon>
    </lineage>
</organism>
<evidence type="ECO:0000259" key="4">
    <source>
        <dbReference type="Pfam" id="PF25033"/>
    </source>
</evidence>
<dbReference type="Pfam" id="PF25033">
    <property type="entry name" value="VPS13_M"/>
    <property type="match status" value="1"/>
</dbReference>
<name>A0A1B6CDR1_9HEMI</name>
<feature type="compositionally biased region" description="Low complexity" evidence="2">
    <location>
        <begin position="884"/>
        <end position="895"/>
    </location>
</feature>
<feature type="region of interest" description="Disordered" evidence="2">
    <location>
        <begin position="605"/>
        <end position="652"/>
    </location>
</feature>
<sequence>DSSQDYNYASSYSSWLNYGTSLATNIVENLQLKITDVHFRYEDDVTVTGASVALGLQIDSLTAQSCDESWIPKFLSSDNSNSSYKLLQLSNLAVYWDVITKEQMYGDLNFTDLAIAMSQKNSTDNKNQYILSPVSAQAHVKRNKSEFPLRSRTHPRIECNLNFEEVRLSLTDDQYGQIVQCFKGLDSIQLSQKFRKNRPICTVLEDPKAWWIHAISCIIVPKQTWITMHQRAKENILYVKLYTKILSSSAASSPLSPEEKEVQKKIEWERGFEELKSLREIAMCKVRPPPITNPTDSHTQGRSVLVSWFPQWWGWYTSPAPEEKQKDSTIVKSPSTALEDEILDALADTVENNTLLKRDTIFGQFNFSLKQGTFNLCREYPNKRPVMELQFENVHLGVESRPRTGSHCFSMAVGAVSLRDHLTQDSAFPVLISPQSSESAPSGRPSRNLPPGIQRLLHQNSSGAKEEPLFQLHYEYKPFNCTSDYKLEIHSESLDVVYNPSAVKWLVDFFTKPHQIVDPGFKYAARHGYNAMKQRTKQELLRNWENILKGHLNSRKTWDIDLAISAPQIFLVENFTDKNAVLCVVDFGKLHFTNREIKDRKETGIKNITNDGDDEEEEAFQTPCSTPPGSEISDSEDVIESPGIPDQPFDPTSSFSEFTLHYRLYDRYTVELNDLQILVGRVRDNWKFAHLKGTSLLHVIDRFNISLQVERRIVFTNDPQFPSLTVSGNLPKLVVHVNEQKIQALRTLFYVISGTGLPSPFRPHENSTFENSTESSIINDDSSPLEIGDKIDNASARLLMLQFSVDQLALEVQSRGRSVAELQVSGVVMCFTKRPYDTSVMLSVHGLLLVDALQTFGPDFELLVASHKHVGMDSVSGSLRDSEPTSPTSPGSPDPIHNRSFRTNLPVAITHALSTLSLEEQQHRAKSPTYFYPSSPPDGNTSITSPRLPIQIMGLELPSNEALITIELVFVSADCPTNSDNNEHLQIVNIQFNNLDIIANQETIVELMGFVRRVFPPQKSLPRSAPSPPPLVCDEDEVDGEISGNSSRRESLEVPKTRSKLTFDFHRLNILLLRAALKDNVIIGRKIATATLSQAKIYVDVGTELVMEGSLGGLQVLDLTPEGQTHQRILSLGQDPLTEDSKGSIDVMACLSADLYNMSGCANKKFDPIPDKEAFSFCLKRNLDEGSETANISVRFASVWYTHSPRLMFELQFCATEFKQYLSNLARSIGSAATEMAIGLVHARAESLAQSLSMSSRLYGSASDISSTPRKRRRSFSQSMEHLDSGTTTAKGSMTPFSPCELPETQTKILWDIVMDTPVLVVPRTANSNQVLVAHLGRMSLTNTLSDRTPDLWGEDSDFTEVFDIEIRDMNVYTLEVKKNSCNTHTNIECPLVRVDKLYDCSESGKTILHDTVIQFRVEREVGKLRMKLAEDILLENGPDFTLVEKKDSIQIIGKVMTPLKVSLSRQQYEQVLETISSVLTPDKFINEDKTAGKAQEQSDRVLMDIEEEVELHTGISAVNLDPKLRARMMLQNPIQTSTDQSPFIHKVSFDIPEFTVELKADFGSGEQGLVDLSFQDLNVQYDKFHNLETNIQMSLRSILMEDLLQPPNSKHRCIMTSSFPQESLSMLWFNTGSKSCPNLSATRTFDRRMMHASLPDHFEAENVFRNVGKTQKSQIPVDRSSKMKSNAPKQLCPSTPPPSPRGATSPITVAKDNLVHINVVLRSPRHPGHNMSRHVTIDFNCLDIVVNFESWVVVLDFFGISSDNPNEDLNPEKNNVNLINETARNDQLSMNSEFEIYVRSLSVILNRSDYEVARANMRHLNARVNTIGGSNVTDTEASVGSFSLLDLTPIHGYLYREKFVTSGLSVIFKKYSLPDITRSREFDMYLKLDMPSLIYVHTQRFVAELQAFFRHFNQLQKLLGNIRSSSKTIEFEGPSTRLKLQLLAASPIIILPVSSRSNEVLIADLGKLSANNNFQISGSKGTISVAQVNSQEVLLDVMKINLFDMDILAGKRYIENQPGSINLGSYYIQYQGGSLLREKCQLELQVERNLMAHIAHSVPDMSVWGTLSTLAATIDVEQYKLIRGLLSFNIGECLDNLQPPN</sequence>
<dbReference type="PANTHER" id="PTHR16166:SF141">
    <property type="entry name" value="INTERMEMBRANE LIPID TRANSFER PROTEIN VPS13D"/>
    <property type="match status" value="1"/>
</dbReference>
<feature type="region of interest" description="Disordered" evidence="2">
    <location>
        <begin position="1671"/>
        <end position="1707"/>
    </location>
</feature>
<reference evidence="5" key="1">
    <citation type="submission" date="2015-12" db="EMBL/GenBank/DDBJ databases">
        <title>De novo transcriptome assembly of four potential Pierce s Disease insect vectors from Arizona vineyards.</title>
        <authorList>
            <person name="Tassone E.E."/>
        </authorList>
    </citation>
    <scope>NUCLEOTIDE SEQUENCE</scope>
</reference>
<dbReference type="PANTHER" id="PTHR16166">
    <property type="entry name" value="VACUOLAR PROTEIN SORTING-ASSOCIATED PROTEIN VPS13"/>
    <property type="match status" value="1"/>
</dbReference>
<dbReference type="InterPro" id="IPR056747">
    <property type="entry name" value="VPS13-like_M"/>
</dbReference>
<dbReference type="EMBL" id="GEDC01025760">
    <property type="protein sequence ID" value="JAS11538.1"/>
    <property type="molecule type" value="Transcribed_RNA"/>
</dbReference>
<gene>
    <name evidence="5" type="ORF">g.33381</name>
</gene>
<dbReference type="GO" id="GO:0006623">
    <property type="term" value="P:protein targeting to vacuole"/>
    <property type="evidence" value="ECO:0007669"/>
    <property type="project" value="TreeGrafter"/>
</dbReference>
<proteinExistence type="predicted"/>
<evidence type="ECO:0008006" key="6">
    <source>
        <dbReference type="Google" id="ProtNLM"/>
    </source>
</evidence>
<feature type="non-terminal residue" evidence="5">
    <location>
        <position position="1"/>
    </location>
</feature>
<feature type="region of interest" description="Disordered" evidence="2">
    <location>
        <begin position="874"/>
        <end position="900"/>
    </location>
</feature>
<dbReference type="GO" id="GO:0007005">
    <property type="term" value="P:mitochondrion organization"/>
    <property type="evidence" value="ECO:0007669"/>
    <property type="project" value="TreeGrafter"/>
</dbReference>
<dbReference type="Pfam" id="PF12624">
    <property type="entry name" value="VPS13_N"/>
    <property type="match status" value="1"/>
</dbReference>
<keyword evidence="1" id="KW-0813">Transport</keyword>